<dbReference type="EMBL" id="MT360682">
    <property type="protein sequence ID" value="QJT70674.1"/>
    <property type="molecule type" value="Genomic_DNA"/>
</dbReference>
<proteinExistence type="predicted"/>
<protein>
    <submittedName>
        <fullName evidence="1">Tail tube protein</fullName>
    </submittedName>
</protein>
<sequence length="204" mass="21552">MLTVAEGGTDFAKGDYIIVTAASWGKLIDRVLRVTASTETEVTVEGIDTSDTNVFPAGNVTATLQKSLAGLRSRAWEVTVEGIDTSDTNVFPAGNVTATLQKSLAGLRSRAWLTVAEGGTDFAKGDYIIVTAASWGKLIDRVLRVTASTETEVTVEGIDTSDTNVFPAGNVTATLQKSLAGLRSRGIINRGVAPFYFGVISNQF</sequence>
<name>A0A6M5CA30_9CAUD</name>
<reference evidence="1" key="1">
    <citation type="submission" date="2020-04" db="EMBL/GenBank/DDBJ databases">
        <authorList>
            <person name="Kumar P."/>
            <person name="Meghvansi M.K."/>
            <person name="Kamboj D.V."/>
        </authorList>
    </citation>
    <scope>NUCLEOTIDE SEQUENCE [LARGE SCALE GENOMIC DNA]</scope>
</reference>
<organism evidence="1">
    <name type="scientific">Vibrio phage Vc1</name>
    <dbReference type="NCBI Taxonomy" id="1480731"/>
    <lineage>
        <taxon>Viruses</taxon>
        <taxon>Duplodnaviria</taxon>
        <taxon>Heunggongvirae</taxon>
        <taxon>Uroviricota</taxon>
        <taxon>Caudoviricetes</taxon>
        <taxon>Drexlerviridae</taxon>
        <taxon>Jhansiroadvirus</taxon>
        <taxon>Jhansiroadvirus gwaliVC1</taxon>
    </lineage>
</organism>
<gene>
    <name evidence="1" type="ORF">2019VC1_69</name>
</gene>
<dbReference type="InterPro" id="IPR014918">
    <property type="entry name" value="Phage_tail_3"/>
</dbReference>
<dbReference type="Pfam" id="PF08813">
    <property type="entry name" value="Phage_tail_3"/>
    <property type="match status" value="2"/>
</dbReference>
<accession>A0A6M5CA30</accession>
<evidence type="ECO:0000313" key="1">
    <source>
        <dbReference type="EMBL" id="QJT70674.1"/>
    </source>
</evidence>